<comment type="caution">
    <text evidence="2">The sequence shown here is derived from an EMBL/GenBank/DDBJ whole genome shotgun (WGS) entry which is preliminary data.</text>
</comment>
<protein>
    <submittedName>
        <fullName evidence="2">Uncharacterized protein</fullName>
    </submittedName>
</protein>
<keyword evidence="3" id="KW-1185">Reference proteome</keyword>
<dbReference type="Proteomes" id="UP000789595">
    <property type="component" value="Unassembled WGS sequence"/>
</dbReference>
<sequence length="282" mass="31280">MAEIVQHRRAPWQPSPTDPTEPTISARALAKARGTVEDFARSYMPLLGLPVDDVLCFADSLYFVAGSLYELDELNERGGDPSQAPAAAALRQFLAGRGLLDDVQATLDVGFEYWTLERRLIAEWKRPQGDAAHEDELLRSACRASACKSFDYSVLALLVAGLTGRTVSKEMMLFLGSCFQLVEIEDDLKDYEKDHEKGAFNIYAAFVRRYGAAAPDRLRVWIAEREKYYLEKRAVLTDEQLNFHVARNEAQGGAGPAMAPEACSGGWALPTPILSERLYATI</sequence>
<reference evidence="2" key="1">
    <citation type="submission" date="2021-11" db="EMBL/GenBank/DDBJ databases">
        <authorList>
            <consortium name="Genoscope - CEA"/>
            <person name="William W."/>
        </authorList>
    </citation>
    <scope>NUCLEOTIDE SEQUENCE</scope>
</reference>
<organism evidence="2 3">
    <name type="scientific">Pelagomonas calceolata</name>
    <dbReference type="NCBI Taxonomy" id="35677"/>
    <lineage>
        <taxon>Eukaryota</taxon>
        <taxon>Sar</taxon>
        <taxon>Stramenopiles</taxon>
        <taxon>Ochrophyta</taxon>
        <taxon>Pelagophyceae</taxon>
        <taxon>Pelagomonadales</taxon>
        <taxon>Pelagomonadaceae</taxon>
        <taxon>Pelagomonas</taxon>
    </lineage>
</organism>
<gene>
    <name evidence="2" type="ORF">PECAL_1P27880</name>
</gene>
<dbReference type="AlphaFoldDB" id="A0A8J2SD20"/>
<dbReference type="OrthoDB" id="511315at2759"/>
<evidence type="ECO:0000313" key="3">
    <source>
        <dbReference type="Proteomes" id="UP000789595"/>
    </source>
</evidence>
<evidence type="ECO:0000313" key="2">
    <source>
        <dbReference type="EMBL" id="CAH0366304.1"/>
    </source>
</evidence>
<dbReference type="PANTHER" id="PTHR35754:SF2">
    <property type="entry name" value="ATP SYNTHASE SUBUNIT B"/>
    <property type="match status" value="1"/>
</dbReference>
<accession>A0A8J2SD20</accession>
<feature type="region of interest" description="Disordered" evidence="1">
    <location>
        <begin position="1"/>
        <end position="22"/>
    </location>
</feature>
<name>A0A8J2SD20_9STRA</name>
<dbReference type="PANTHER" id="PTHR35754">
    <property type="entry name" value="ATP SYNTHASE SUBUNIT B"/>
    <property type="match status" value="1"/>
</dbReference>
<dbReference type="CDD" id="cd00385">
    <property type="entry name" value="Isoprenoid_Biosyn_C1"/>
    <property type="match status" value="1"/>
</dbReference>
<evidence type="ECO:0000256" key="1">
    <source>
        <dbReference type="SAM" id="MobiDB-lite"/>
    </source>
</evidence>
<proteinExistence type="predicted"/>
<dbReference type="EMBL" id="CAKKNE010000001">
    <property type="protein sequence ID" value="CAH0366304.1"/>
    <property type="molecule type" value="Genomic_DNA"/>
</dbReference>